<keyword evidence="1" id="KW-0812">Transmembrane</keyword>
<protein>
    <recommendedName>
        <fullName evidence="4">Succinate dehydrogenase cytochrome b subunit</fullName>
    </recommendedName>
</protein>
<keyword evidence="3" id="KW-1185">Reference proteome</keyword>
<dbReference type="CDD" id="cd03498">
    <property type="entry name" value="SQR_TypeB_2_TM"/>
    <property type="match status" value="1"/>
</dbReference>
<dbReference type="Gene3D" id="1.20.1300.10">
    <property type="entry name" value="Fumarate reductase/succinate dehydrogenase, transmembrane subunit"/>
    <property type="match status" value="1"/>
</dbReference>
<dbReference type="NCBIfam" id="TIGR02046">
    <property type="entry name" value="sdhC_b558_fam"/>
    <property type="match status" value="1"/>
</dbReference>
<dbReference type="InterPro" id="IPR034804">
    <property type="entry name" value="SQR/QFR_C/D"/>
</dbReference>
<dbReference type="EMBL" id="BAABFN010000001">
    <property type="protein sequence ID" value="GAA4303709.1"/>
    <property type="molecule type" value="Genomic_DNA"/>
</dbReference>
<comment type="caution">
    <text evidence="2">The sequence shown here is derived from an EMBL/GenBank/DDBJ whole genome shotgun (WGS) entry which is preliminary data.</text>
</comment>
<organism evidence="2 3">
    <name type="scientific">Compostibacter hankyongensis</name>
    <dbReference type="NCBI Taxonomy" id="1007089"/>
    <lineage>
        <taxon>Bacteria</taxon>
        <taxon>Pseudomonadati</taxon>
        <taxon>Bacteroidota</taxon>
        <taxon>Chitinophagia</taxon>
        <taxon>Chitinophagales</taxon>
        <taxon>Chitinophagaceae</taxon>
        <taxon>Compostibacter</taxon>
    </lineage>
</organism>
<evidence type="ECO:0000313" key="3">
    <source>
        <dbReference type="Proteomes" id="UP001501207"/>
    </source>
</evidence>
<keyword evidence="1" id="KW-0472">Membrane</keyword>
<reference evidence="3" key="1">
    <citation type="journal article" date="2019" name="Int. J. Syst. Evol. Microbiol.">
        <title>The Global Catalogue of Microorganisms (GCM) 10K type strain sequencing project: providing services to taxonomists for standard genome sequencing and annotation.</title>
        <authorList>
            <consortium name="The Broad Institute Genomics Platform"/>
            <consortium name="The Broad Institute Genome Sequencing Center for Infectious Disease"/>
            <person name="Wu L."/>
            <person name="Ma J."/>
        </authorList>
    </citation>
    <scope>NUCLEOTIDE SEQUENCE [LARGE SCALE GENOMIC DNA]</scope>
    <source>
        <strain evidence="3">JCM 17664</strain>
    </source>
</reference>
<sequence>MKWGQFFTSAIGKKIVIGFTGLFLILFLIVHCSINACIFVPDHGETFLKVAHFMGTNWIMHILEVGLIAGFAVHIIQALALQFQNRRKRPVRYAMNRESQVTNWYSRSMGLLGTLILIFLIIHWSNFWIPNRSNQILHGEELNLFERMKDTFSHGWLVIVYLVGVVSLSFHLMHGFQSAFRTFGMSSKKYIPIVRGIGTAFSILVPLIFALMPVLMYFNVIR</sequence>
<dbReference type="InterPro" id="IPR011138">
    <property type="entry name" value="Cytochrome_b-558"/>
</dbReference>
<gene>
    <name evidence="2" type="ORF">GCM10023143_07420</name>
</gene>
<evidence type="ECO:0000256" key="1">
    <source>
        <dbReference type="SAM" id="Phobius"/>
    </source>
</evidence>
<evidence type="ECO:0008006" key="4">
    <source>
        <dbReference type="Google" id="ProtNLM"/>
    </source>
</evidence>
<dbReference type="RefSeq" id="WP_344975542.1">
    <property type="nucleotide sequence ID" value="NZ_BAABFN010000001.1"/>
</dbReference>
<keyword evidence="1" id="KW-1133">Transmembrane helix</keyword>
<feature type="transmembrane region" description="Helical" evidence="1">
    <location>
        <begin position="61"/>
        <end position="83"/>
    </location>
</feature>
<proteinExistence type="predicted"/>
<feature type="transmembrane region" description="Helical" evidence="1">
    <location>
        <begin position="152"/>
        <end position="172"/>
    </location>
</feature>
<name>A0ABP8FH54_9BACT</name>
<dbReference type="SUPFAM" id="SSF81343">
    <property type="entry name" value="Fumarate reductase respiratory complex transmembrane subunits"/>
    <property type="match status" value="1"/>
</dbReference>
<feature type="transmembrane region" description="Helical" evidence="1">
    <location>
        <begin position="104"/>
        <end position="124"/>
    </location>
</feature>
<dbReference type="Proteomes" id="UP001501207">
    <property type="component" value="Unassembled WGS sequence"/>
</dbReference>
<feature type="transmembrane region" description="Helical" evidence="1">
    <location>
        <begin position="21"/>
        <end position="41"/>
    </location>
</feature>
<accession>A0ABP8FH54</accession>
<evidence type="ECO:0000313" key="2">
    <source>
        <dbReference type="EMBL" id="GAA4303709.1"/>
    </source>
</evidence>
<feature type="transmembrane region" description="Helical" evidence="1">
    <location>
        <begin position="193"/>
        <end position="218"/>
    </location>
</feature>